<dbReference type="RefSeq" id="WP_086274944.1">
    <property type="nucleotide sequence ID" value="NZ_NGKU01000001.1"/>
</dbReference>
<feature type="transmembrane region" description="Helical" evidence="1">
    <location>
        <begin position="141"/>
        <end position="157"/>
    </location>
</feature>
<dbReference type="EMBL" id="NGKU01000001">
    <property type="protein sequence ID" value="OTN76882.1"/>
    <property type="molecule type" value="Genomic_DNA"/>
</dbReference>
<accession>A0A242A7E9</accession>
<dbReference type="InterPro" id="IPR032834">
    <property type="entry name" value="NatK-like_C"/>
</dbReference>
<keyword evidence="4" id="KW-1185">Reference proteome</keyword>
<evidence type="ECO:0000313" key="4">
    <source>
        <dbReference type="Proteomes" id="UP000195043"/>
    </source>
</evidence>
<organism evidence="3 4">
    <name type="scientific">Candidatus Enterococcus testudinis</name>
    <dbReference type="NCBI Taxonomy" id="1834191"/>
    <lineage>
        <taxon>Bacteria</taxon>
        <taxon>Bacillati</taxon>
        <taxon>Bacillota</taxon>
        <taxon>Bacilli</taxon>
        <taxon>Lactobacillales</taxon>
        <taxon>Enterococcaceae</taxon>
        <taxon>Enterococcus</taxon>
    </lineage>
</organism>
<sequence>MIFNLIIFSELFFILSVFMMLEPNIIKDKSLLTCIFFLLLICCFIEMHINWLGLFIFIIGLLIITYSSHSNQSFLNPLAKVLVAYYLHWLLTSLFSSLIFTIILSENTLYYLFYLVAGILLYGCLGYIIRPYLTPVLQKYFLLRKTIYFLAIVWFLTQGYQLYNYLYFYPQNFQIQSLFSTLAAILLFVLIVMMLMIYSLYSKKKLQQAQQQTQTAYEEIQIYSHVLETSYQDLRAFRHDYNNILLSIQEYINEGDLTGLRDYYHSHLKSTQNLVTTSFFRLDDIQNIGLSEIRSILLHKLNYAQVAKITITLEIPYEVLMESIFDTIQLVRLLGILLDNAIEAAQESTTPDLSIAVFKQEGDEVIIIRNTYSASLPKEDLLKKNSLSTKGPDRGLGLQNAAAIVKQEHSLFLETQITDRYYTQMITIHQEE</sequence>
<reference evidence="3 4" key="1">
    <citation type="submission" date="2017-05" db="EMBL/GenBank/DDBJ databases">
        <title>The Genome Sequence of Enterococcus sp. 8G7_MSG3316.</title>
        <authorList>
            <consortium name="The Broad Institute Genomics Platform"/>
            <consortium name="The Broad Institute Genomic Center for Infectious Diseases"/>
            <person name="Earl A."/>
            <person name="Manson A."/>
            <person name="Schwartman J."/>
            <person name="Gilmore M."/>
            <person name="Abouelleil A."/>
            <person name="Cao P."/>
            <person name="Chapman S."/>
            <person name="Cusick C."/>
            <person name="Shea T."/>
            <person name="Young S."/>
            <person name="Neafsey D."/>
            <person name="Nusbaum C."/>
            <person name="Birren B."/>
        </authorList>
    </citation>
    <scope>NUCLEOTIDE SEQUENCE [LARGE SCALE GENOMIC DNA]</scope>
    <source>
        <strain evidence="3 4">8G7_MSG3316</strain>
    </source>
</reference>
<dbReference type="GO" id="GO:0042802">
    <property type="term" value="F:identical protein binding"/>
    <property type="evidence" value="ECO:0007669"/>
    <property type="project" value="TreeGrafter"/>
</dbReference>
<dbReference type="PANTHER" id="PTHR40448:SF1">
    <property type="entry name" value="TWO-COMPONENT SENSOR HISTIDINE KINASE"/>
    <property type="match status" value="1"/>
</dbReference>
<gene>
    <name evidence="3" type="ORF">A5886_001961</name>
</gene>
<dbReference type="AlphaFoldDB" id="A0A242A7E9"/>
<dbReference type="STRING" id="1834191.A5886_001961"/>
<dbReference type="Gene3D" id="3.30.565.10">
    <property type="entry name" value="Histidine kinase-like ATPase, C-terminal domain"/>
    <property type="match status" value="1"/>
</dbReference>
<keyword evidence="1" id="KW-0472">Membrane</keyword>
<dbReference type="Pfam" id="PF14501">
    <property type="entry name" value="HATPase_c_5"/>
    <property type="match status" value="1"/>
</dbReference>
<dbReference type="InterPro" id="IPR036890">
    <property type="entry name" value="HATPase_C_sf"/>
</dbReference>
<evidence type="ECO:0000259" key="2">
    <source>
        <dbReference type="Pfam" id="PF14501"/>
    </source>
</evidence>
<feature type="transmembrane region" description="Helical" evidence="1">
    <location>
        <begin position="30"/>
        <end position="47"/>
    </location>
</feature>
<dbReference type="OrthoDB" id="1652078at2"/>
<dbReference type="SUPFAM" id="SSF55874">
    <property type="entry name" value="ATPase domain of HSP90 chaperone/DNA topoisomerase II/histidine kinase"/>
    <property type="match status" value="1"/>
</dbReference>
<feature type="transmembrane region" description="Helical" evidence="1">
    <location>
        <begin position="109"/>
        <end position="129"/>
    </location>
</feature>
<name>A0A242A7E9_9ENTE</name>
<protein>
    <recommendedName>
        <fullName evidence="2">Sensor histidine kinase NatK-like C-terminal domain-containing protein</fullName>
    </recommendedName>
</protein>
<feature type="transmembrane region" description="Helical" evidence="1">
    <location>
        <begin position="53"/>
        <end position="69"/>
    </location>
</feature>
<proteinExistence type="predicted"/>
<dbReference type="PANTHER" id="PTHR40448">
    <property type="entry name" value="TWO-COMPONENT SENSOR HISTIDINE KINASE"/>
    <property type="match status" value="1"/>
</dbReference>
<keyword evidence="1" id="KW-0812">Transmembrane</keyword>
<feature type="transmembrane region" description="Helical" evidence="1">
    <location>
        <begin position="177"/>
        <end position="201"/>
    </location>
</feature>
<comment type="caution">
    <text evidence="3">The sequence shown here is derived from an EMBL/GenBank/DDBJ whole genome shotgun (WGS) entry which is preliminary data.</text>
</comment>
<evidence type="ECO:0000256" key="1">
    <source>
        <dbReference type="SAM" id="Phobius"/>
    </source>
</evidence>
<keyword evidence="1" id="KW-1133">Transmembrane helix</keyword>
<evidence type="ECO:0000313" key="3">
    <source>
        <dbReference type="EMBL" id="OTN76882.1"/>
    </source>
</evidence>
<feature type="transmembrane region" description="Helical" evidence="1">
    <location>
        <begin position="6"/>
        <end position="23"/>
    </location>
</feature>
<dbReference type="Proteomes" id="UP000195043">
    <property type="component" value="Unassembled WGS sequence"/>
</dbReference>
<feature type="transmembrane region" description="Helical" evidence="1">
    <location>
        <begin position="81"/>
        <end position="103"/>
    </location>
</feature>
<feature type="domain" description="Sensor histidine kinase NatK-like C-terminal" evidence="2">
    <location>
        <begin position="328"/>
        <end position="428"/>
    </location>
</feature>